<evidence type="ECO:0000256" key="1">
    <source>
        <dbReference type="SAM" id="MobiDB-lite"/>
    </source>
</evidence>
<proteinExistence type="predicted"/>
<gene>
    <name evidence="2" type="ORF">KIPB_010276</name>
</gene>
<feature type="compositionally biased region" description="Acidic residues" evidence="1">
    <location>
        <begin position="322"/>
        <end position="340"/>
    </location>
</feature>
<evidence type="ECO:0000313" key="2">
    <source>
        <dbReference type="EMBL" id="GIQ88103.1"/>
    </source>
</evidence>
<accession>A0A9K3D6B5</accession>
<feature type="compositionally biased region" description="Acidic residues" evidence="1">
    <location>
        <begin position="302"/>
        <end position="314"/>
    </location>
</feature>
<feature type="compositionally biased region" description="Acidic residues" evidence="1">
    <location>
        <begin position="350"/>
        <end position="363"/>
    </location>
</feature>
<sequence>MARAPKRGKKAKVKVPAGHEESGLEASLWGKRFDAVDDMLYEMELMSGRKWTATATGKSVKCKCGSCMLNVDIKGGFQLTSFKTRAGDSVRDEKPKRAICNTHADNCVSKPTPTLRCIGTAKLAHACQRDLSHFDLAPVAFVSPSEVVCKPVDRGTRCVTISVPHMVTHRVGSVTATPFKINLENLRGGHTGFAHVVGTRLYMHAYTSKETLLVSCKLDTEGSWANLGQYCGPRSFSSTVVDGCIFHLGTTGHRYHQENSVNKCSIFNIDKGVWTDVPLPGALDNTPKEKGAEEGREREAETEVEESVSEETGGESESGSETGEESESGTESLCGDEDSGSEGTVAGEGSEYEDDGESESEEAVDIPTVNLVDSHYCLATVCDMVYLFVTSREGTLTHLYTYSPSLERE</sequence>
<name>A0A9K3D6B5_9EUKA</name>
<comment type="caution">
    <text evidence="2">The sequence shown here is derived from an EMBL/GenBank/DDBJ whole genome shotgun (WGS) entry which is preliminary data.</text>
</comment>
<dbReference type="Proteomes" id="UP000265618">
    <property type="component" value="Unassembled WGS sequence"/>
</dbReference>
<dbReference type="AlphaFoldDB" id="A0A9K3D6B5"/>
<keyword evidence="3" id="KW-1185">Reference proteome</keyword>
<organism evidence="2 3">
    <name type="scientific">Kipferlia bialata</name>
    <dbReference type="NCBI Taxonomy" id="797122"/>
    <lineage>
        <taxon>Eukaryota</taxon>
        <taxon>Metamonada</taxon>
        <taxon>Carpediemonas-like organisms</taxon>
        <taxon>Kipferlia</taxon>
    </lineage>
</organism>
<feature type="compositionally biased region" description="Basic and acidic residues" evidence="1">
    <location>
        <begin position="286"/>
        <end position="301"/>
    </location>
</feature>
<feature type="region of interest" description="Disordered" evidence="1">
    <location>
        <begin position="277"/>
        <end position="363"/>
    </location>
</feature>
<dbReference type="EMBL" id="BDIP01003769">
    <property type="protein sequence ID" value="GIQ88103.1"/>
    <property type="molecule type" value="Genomic_DNA"/>
</dbReference>
<evidence type="ECO:0000313" key="3">
    <source>
        <dbReference type="Proteomes" id="UP000265618"/>
    </source>
</evidence>
<protein>
    <submittedName>
        <fullName evidence="2">Uncharacterized protein</fullName>
    </submittedName>
</protein>
<feature type="non-terminal residue" evidence="2">
    <location>
        <position position="1"/>
    </location>
</feature>
<reference evidence="2 3" key="1">
    <citation type="journal article" date="2018" name="PLoS ONE">
        <title>The draft genome of Kipferlia bialata reveals reductive genome evolution in fornicate parasites.</title>
        <authorList>
            <person name="Tanifuji G."/>
            <person name="Takabayashi S."/>
            <person name="Kume K."/>
            <person name="Takagi M."/>
            <person name="Nakayama T."/>
            <person name="Kamikawa R."/>
            <person name="Inagaki Y."/>
            <person name="Hashimoto T."/>
        </authorList>
    </citation>
    <scope>NUCLEOTIDE SEQUENCE [LARGE SCALE GENOMIC DNA]</scope>
    <source>
        <strain evidence="2">NY0173</strain>
    </source>
</reference>